<organism evidence="10">
    <name type="scientific">Entomoneis paludosa</name>
    <dbReference type="NCBI Taxonomy" id="265537"/>
    <lineage>
        <taxon>Eukaryota</taxon>
        <taxon>Sar</taxon>
        <taxon>Stramenopiles</taxon>
        <taxon>Ochrophyta</taxon>
        <taxon>Bacillariophyta</taxon>
        <taxon>Bacillariophyceae</taxon>
        <taxon>Bacillariophycidae</taxon>
        <taxon>Entomoneidaceae</taxon>
        <taxon>Entomoneis</taxon>
    </lineage>
</organism>
<dbReference type="PANTHER" id="PTHR47977">
    <property type="entry name" value="RAS-RELATED PROTEIN RAB"/>
    <property type="match status" value="1"/>
</dbReference>
<dbReference type="GO" id="GO:0003924">
    <property type="term" value="F:GTPase activity"/>
    <property type="evidence" value="ECO:0007669"/>
    <property type="project" value="InterPro"/>
</dbReference>
<keyword evidence="8" id="KW-0636">Prenylation</keyword>
<sequence length="217" mass="24147">MAAPPPQTFPYDYLFKVLIIGDASVGKSSMLLRFTDDSFDEHIQSTIGVDFKVKHLQVEDKKVKLTIWDTAGQERFRTLTSSYYRGAHGVVLVYDVTRTDSFENLEQWLKEVQMYSPGGGESVVKLLVGNKCDLERQVPVERADAWARAQGMLFLEASAKTRLGIRQVFMEVVKKMLENPEILNNAIPGKPRVQLKPQSGSGAGGRSSLDDDEGGCC</sequence>
<evidence type="ECO:0000313" key="10">
    <source>
        <dbReference type="EMBL" id="CAD9990945.1"/>
    </source>
</evidence>
<dbReference type="SMART" id="SM00176">
    <property type="entry name" value="RAN"/>
    <property type="match status" value="1"/>
</dbReference>
<reference evidence="10" key="1">
    <citation type="submission" date="2021-01" db="EMBL/GenBank/DDBJ databases">
        <authorList>
            <person name="Corre E."/>
            <person name="Pelletier E."/>
            <person name="Niang G."/>
            <person name="Scheremetjew M."/>
            <person name="Finn R."/>
            <person name="Kale V."/>
            <person name="Holt S."/>
            <person name="Cochrane G."/>
            <person name="Meng A."/>
            <person name="Brown T."/>
            <person name="Cohen L."/>
        </authorList>
    </citation>
    <scope>NUCLEOTIDE SEQUENCE</scope>
    <source>
        <strain evidence="10">CCMP125</strain>
    </source>
</reference>
<dbReference type="InterPro" id="IPR005225">
    <property type="entry name" value="Small_GTP-bd"/>
</dbReference>
<evidence type="ECO:0000256" key="1">
    <source>
        <dbReference type="ARBA" id="ARBA00006270"/>
    </source>
</evidence>
<evidence type="ECO:0000256" key="4">
    <source>
        <dbReference type="ARBA" id="ARBA00022741"/>
    </source>
</evidence>
<dbReference type="EMBL" id="HBHT01037431">
    <property type="protein sequence ID" value="CAD9990945.1"/>
    <property type="molecule type" value="Transcribed_RNA"/>
</dbReference>
<dbReference type="NCBIfam" id="TIGR00231">
    <property type="entry name" value="small_GTP"/>
    <property type="match status" value="1"/>
</dbReference>
<evidence type="ECO:0000256" key="2">
    <source>
        <dbReference type="ARBA" id="ARBA00022448"/>
    </source>
</evidence>
<evidence type="ECO:0000256" key="9">
    <source>
        <dbReference type="SAM" id="MobiDB-lite"/>
    </source>
</evidence>
<evidence type="ECO:0000256" key="6">
    <source>
        <dbReference type="ARBA" id="ARBA00023134"/>
    </source>
</evidence>
<dbReference type="Pfam" id="PF00071">
    <property type="entry name" value="Ras"/>
    <property type="match status" value="1"/>
</dbReference>
<dbReference type="GO" id="GO:0015031">
    <property type="term" value="P:protein transport"/>
    <property type="evidence" value="ECO:0007669"/>
    <property type="project" value="UniProtKB-KW"/>
</dbReference>
<dbReference type="PRINTS" id="PR00449">
    <property type="entry name" value="RASTRNSFRMNG"/>
</dbReference>
<dbReference type="CDD" id="cd01863">
    <property type="entry name" value="Rab18"/>
    <property type="match status" value="1"/>
</dbReference>
<dbReference type="SMART" id="SM00173">
    <property type="entry name" value="RAS"/>
    <property type="match status" value="1"/>
</dbReference>
<keyword evidence="3" id="KW-0488">Methylation</keyword>
<name>A0A7S3DX66_9STRA</name>
<dbReference type="Gene3D" id="3.40.50.300">
    <property type="entry name" value="P-loop containing nucleotide triphosphate hydrolases"/>
    <property type="match status" value="1"/>
</dbReference>
<dbReference type="SMART" id="SM00175">
    <property type="entry name" value="RAB"/>
    <property type="match status" value="1"/>
</dbReference>
<dbReference type="PROSITE" id="PS51420">
    <property type="entry name" value="RHO"/>
    <property type="match status" value="1"/>
</dbReference>
<keyword evidence="2" id="KW-0813">Transport</keyword>
<dbReference type="InterPro" id="IPR001806">
    <property type="entry name" value="Small_GTPase"/>
</dbReference>
<dbReference type="InterPro" id="IPR050227">
    <property type="entry name" value="Rab"/>
</dbReference>
<dbReference type="FunFam" id="3.40.50.300:FF:001312">
    <property type="entry name" value="Ras-related protein Rab-18"/>
    <property type="match status" value="1"/>
</dbReference>
<accession>A0A7S3DX66</accession>
<dbReference type="InterPro" id="IPR027417">
    <property type="entry name" value="P-loop_NTPase"/>
</dbReference>
<keyword evidence="4" id="KW-0547">Nucleotide-binding</keyword>
<dbReference type="SUPFAM" id="SSF52540">
    <property type="entry name" value="P-loop containing nucleoside triphosphate hydrolases"/>
    <property type="match status" value="1"/>
</dbReference>
<evidence type="ECO:0000256" key="3">
    <source>
        <dbReference type="ARBA" id="ARBA00022481"/>
    </source>
</evidence>
<dbReference type="AlphaFoldDB" id="A0A7S3DX66"/>
<keyword evidence="5" id="KW-0653">Protein transport</keyword>
<evidence type="ECO:0000256" key="5">
    <source>
        <dbReference type="ARBA" id="ARBA00022927"/>
    </source>
</evidence>
<protein>
    <recommendedName>
        <fullName evidence="11">Ras-related protein Rab-18</fullName>
    </recommendedName>
</protein>
<evidence type="ECO:0000256" key="7">
    <source>
        <dbReference type="ARBA" id="ARBA00023288"/>
    </source>
</evidence>
<comment type="similarity">
    <text evidence="1">Belongs to the small GTPase superfamily. Rab family.</text>
</comment>
<keyword evidence="6" id="KW-0342">GTP-binding</keyword>
<dbReference type="PROSITE" id="PS51421">
    <property type="entry name" value="RAS"/>
    <property type="match status" value="1"/>
</dbReference>
<evidence type="ECO:0000256" key="8">
    <source>
        <dbReference type="ARBA" id="ARBA00023289"/>
    </source>
</evidence>
<dbReference type="GO" id="GO:0005525">
    <property type="term" value="F:GTP binding"/>
    <property type="evidence" value="ECO:0007669"/>
    <property type="project" value="UniProtKB-KW"/>
</dbReference>
<evidence type="ECO:0008006" key="11">
    <source>
        <dbReference type="Google" id="ProtNLM"/>
    </source>
</evidence>
<feature type="region of interest" description="Disordered" evidence="9">
    <location>
        <begin position="188"/>
        <end position="217"/>
    </location>
</feature>
<keyword evidence="7" id="KW-0449">Lipoprotein</keyword>
<proteinExistence type="inferred from homology"/>
<dbReference type="SMART" id="SM00174">
    <property type="entry name" value="RHO"/>
    <property type="match status" value="1"/>
</dbReference>
<dbReference type="PROSITE" id="PS51419">
    <property type="entry name" value="RAB"/>
    <property type="match status" value="1"/>
</dbReference>
<gene>
    <name evidence="10" type="ORF">APAL1065_LOCUS25142</name>
</gene>